<evidence type="ECO:0000313" key="2">
    <source>
        <dbReference type="Proteomes" id="UP000219338"/>
    </source>
</evidence>
<gene>
    <name evidence="1" type="ORF">ARMOST_02452</name>
</gene>
<organism evidence="1 2">
    <name type="scientific">Armillaria ostoyae</name>
    <name type="common">Armillaria root rot fungus</name>
    <dbReference type="NCBI Taxonomy" id="47428"/>
    <lineage>
        <taxon>Eukaryota</taxon>
        <taxon>Fungi</taxon>
        <taxon>Dikarya</taxon>
        <taxon>Basidiomycota</taxon>
        <taxon>Agaricomycotina</taxon>
        <taxon>Agaricomycetes</taxon>
        <taxon>Agaricomycetidae</taxon>
        <taxon>Agaricales</taxon>
        <taxon>Marasmiineae</taxon>
        <taxon>Physalacriaceae</taxon>
        <taxon>Armillaria</taxon>
    </lineage>
</organism>
<dbReference type="AlphaFoldDB" id="A0A284QRQ2"/>
<name>A0A284QRQ2_ARMOS</name>
<protein>
    <submittedName>
        <fullName evidence="1">Uncharacterized protein</fullName>
    </submittedName>
</protein>
<dbReference type="Proteomes" id="UP000219338">
    <property type="component" value="Unassembled WGS sequence"/>
</dbReference>
<keyword evidence="2" id="KW-1185">Reference proteome</keyword>
<reference evidence="2" key="1">
    <citation type="journal article" date="2017" name="Nat. Ecol. Evol.">
        <title>Genome expansion and lineage-specific genetic innovations in the forest pathogenic fungi Armillaria.</title>
        <authorList>
            <person name="Sipos G."/>
            <person name="Prasanna A.N."/>
            <person name="Walter M.C."/>
            <person name="O'Connor E."/>
            <person name="Balint B."/>
            <person name="Krizsan K."/>
            <person name="Kiss B."/>
            <person name="Hess J."/>
            <person name="Varga T."/>
            <person name="Slot J."/>
            <person name="Riley R."/>
            <person name="Boka B."/>
            <person name="Rigling D."/>
            <person name="Barry K."/>
            <person name="Lee J."/>
            <person name="Mihaltcheva S."/>
            <person name="LaButti K."/>
            <person name="Lipzen A."/>
            <person name="Waldron R."/>
            <person name="Moloney N.M."/>
            <person name="Sperisen C."/>
            <person name="Kredics L."/>
            <person name="Vagvoelgyi C."/>
            <person name="Patrignani A."/>
            <person name="Fitzpatrick D."/>
            <person name="Nagy I."/>
            <person name="Doyle S."/>
            <person name="Anderson J.B."/>
            <person name="Grigoriev I.V."/>
            <person name="Gueldener U."/>
            <person name="Muensterkoetter M."/>
            <person name="Nagy L.G."/>
        </authorList>
    </citation>
    <scope>NUCLEOTIDE SEQUENCE [LARGE SCALE GENOMIC DNA]</scope>
    <source>
        <strain evidence="2">C18/9</strain>
    </source>
</reference>
<sequence>MRRTGVCKIARTEKVHYRIQVALPRLEKWLCYIGGDFDVDNELDYIAVKPDISMIRIYRQRLRRIQAGDSAFLGSNGAPKTLAWREMP</sequence>
<dbReference type="EMBL" id="FUEG01000001">
    <property type="protein sequence ID" value="SJK99164.1"/>
    <property type="molecule type" value="Genomic_DNA"/>
</dbReference>
<evidence type="ECO:0000313" key="1">
    <source>
        <dbReference type="EMBL" id="SJK99164.1"/>
    </source>
</evidence>
<accession>A0A284QRQ2</accession>
<dbReference type="OrthoDB" id="10600578at2759"/>
<proteinExistence type="predicted"/>